<feature type="region of interest" description="Disordered" evidence="1">
    <location>
        <begin position="1"/>
        <end position="31"/>
    </location>
</feature>
<feature type="compositionally biased region" description="Basic and acidic residues" evidence="1">
    <location>
        <begin position="13"/>
        <end position="23"/>
    </location>
</feature>
<feature type="region of interest" description="Disordered" evidence="1">
    <location>
        <begin position="314"/>
        <end position="338"/>
    </location>
</feature>
<accession>A0A0F9H8T1</accession>
<evidence type="ECO:0000256" key="1">
    <source>
        <dbReference type="SAM" id="MobiDB-lite"/>
    </source>
</evidence>
<organism evidence="2">
    <name type="scientific">marine sediment metagenome</name>
    <dbReference type="NCBI Taxonomy" id="412755"/>
    <lineage>
        <taxon>unclassified sequences</taxon>
        <taxon>metagenomes</taxon>
        <taxon>ecological metagenomes</taxon>
    </lineage>
</organism>
<reference evidence="2" key="1">
    <citation type="journal article" date="2015" name="Nature">
        <title>Complex archaea that bridge the gap between prokaryotes and eukaryotes.</title>
        <authorList>
            <person name="Spang A."/>
            <person name="Saw J.H."/>
            <person name="Jorgensen S.L."/>
            <person name="Zaremba-Niedzwiedzka K."/>
            <person name="Martijn J."/>
            <person name="Lind A.E."/>
            <person name="van Eijk R."/>
            <person name="Schleper C."/>
            <person name="Guy L."/>
            <person name="Ettema T.J."/>
        </authorList>
    </citation>
    <scope>NUCLEOTIDE SEQUENCE</scope>
</reference>
<dbReference type="AlphaFoldDB" id="A0A0F9H8T1"/>
<protein>
    <submittedName>
        <fullName evidence="2">Uncharacterized protein</fullName>
    </submittedName>
</protein>
<dbReference type="EMBL" id="LAZR01017687">
    <property type="protein sequence ID" value="KKL99396.1"/>
    <property type="molecule type" value="Genomic_DNA"/>
</dbReference>
<evidence type="ECO:0000313" key="2">
    <source>
        <dbReference type="EMBL" id="KKL99396.1"/>
    </source>
</evidence>
<comment type="caution">
    <text evidence="2">The sequence shown here is derived from an EMBL/GenBank/DDBJ whole genome shotgun (WGS) entry which is preliminary data.</text>
</comment>
<feature type="compositionally biased region" description="Acidic residues" evidence="1">
    <location>
        <begin position="314"/>
        <end position="335"/>
    </location>
</feature>
<sequence>MSIDMDALGEDFEEHKKNEEERKKSSKFANNYRPHEGSQNACFLCPPHKVMEGKPYQMRGSHFGCGPTNDKIITCRRDRRNVPVDECPQCVDVSKLFASKQQSKIDVGKKRARKQQYIWGCLDMRNFVDKDGAPVEILAPPKCFGNYVGEEKAQGYKRCQKCIETVGSWGVTCQMGVCAFRQGAMLYEPTYKAIKRFHTKGVDITNPSDGLMMVTEQKNKDKSGREKYSILSWEPIKLPKIVKKWMEENLLELDKIFPPKSKEEIKAIMQGVEYEASDADSDLPTCFGDPKVFDKGSDECQGCEAFTLCAADIEGEPDAETPAEPDEPASDEASEIDLNSLNRKELKQLINEDDELKITVYKGMTDDDV</sequence>
<proteinExistence type="predicted"/>
<feature type="non-terminal residue" evidence="2">
    <location>
        <position position="369"/>
    </location>
</feature>
<name>A0A0F9H8T1_9ZZZZ</name>
<gene>
    <name evidence="2" type="ORF">LCGC14_1814810</name>
</gene>